<dbReference type="Proteomes" id="UP000830583">
    <property type="component" value="Chromosome"/>
</dbReference>
<gene>
    <name evidence="1" type="ORF">M0M57_02860</name>
</gene>
<evidence type="ECO:0000313" key="1">
    <source>
        <dbReference type="EMBL" id="UPQ79785.1"/>
    </source>
</evidence>
<organism evidence="1 2">
    <name type="scientific">Flavobacterium azooxidireducens</name>
    <dbReference type="NCBI Taxonomy" id="1871076"/>
    <lineage>
        <taxon>Bacteria</taxon>
        <taxon>Pseudomonadati</taxon>
        <taxon>Bacteroidota</taxon>
        <taxon>Flavobacteriia</taxon>
        <taxon>Flavobacteriales</taxon>
        <taxon>Flavobacteriaceae</taxon>
        <taxon>Flavobacterium</taxon>
    </lineage>
</organism>
<sequence>MINKGKATWYLQLEKYGSDNSIFIENIETIEKAFEEAKNKIDELK</sequence>
<keyword evidence="2" id="KW-1185">Reference proteome</keyword>
<proteinExistence type="predicted"/>
<dbReference type="RefSeq" id="WP_248435201.1">
    <property type="nucleotide sequence ID" value="NZ_CP096205.1"/>
</dbReference>
<name>A0ABY4KHE9_9FLAO</name>
<accession>A0ABY4KHE9</accession>
<protein>
    <submittedName>
        <fullName evidence="1">Uncharacterized protein</fullName>
    </submittedName>
</protein>
<reference evidence="1" key="1">
    <citation type="submission" date="2022-04" db="EMBL/GenBank/DDBJ databases">
        <title>Consumption of N2O by Flavobacterium azooxidireducens sp. nov. isolated from Decomposing Leaf Litter of Phragmites australis (Cav.).</title>
        <authorList>
            <person name="Behrendt U."/>
            <person name="Spanner T."/>
            <person name="Augustin J."/>
            <person name="Horn M.A."/>
            <person name="Kolb S."/>
            <person name="Ulrich A."/>
        </authorList>
    </citation>
    <scope>NUCLEOTIDE SEQUENCE</scope>
    <source>
        <strain evidence="1">IGB 4-14</strain>
    </source>
</reference>
<dbReference type="EMBL" id="CP096205">
    <property type="protein sequence ID" value="UPQ79785.1"/>
    <property type="molecule type" value="Genomic_DNA"/>
</dbReference>
<evidence type="ECO:0000313" key="2">
    <source>
        <dbReference type="Proteomes" id="UP000830583"/>
    </source>
</evidence>